<gene>
    <name evidence="14" type="ORF">APICC_06614</name>
</gene>
<comment type="subcellular location">
    <subcellularLocation>
        <location evidence="1">Cytoplasm</location>
    </subcellularLocation>
</comment>
<keyword evidence="3" id="KW-0963">Cytoplasm</keyword>
<dbReference type="CDD" id="cd08911">
    <property type="entry name" value="START_STARD7-like"/>
    <property type="match status" value="1"/>
</dbReference>
<evidence type="ECO:0000256" key="8">
    <source>
        <dbReference type="ARBA" id="ARBA00063535"/>
    </source>
</evidence>
<evidence type="ECO:0000256" key="2">
    <source>
        <dbReference type="ARBA" id="ARBA00022448"/>
    </source>
</evidence>
<dbReference type="GO" id="GO:0005829">
    <property type="term" value="C:cytosol"/>
    <property type="evidence" value="ECO:0007669"/>
    <property type="project" value="UniProtKB-ARBA"/>
</dbReference>
<evidence type="ECO:0000256" key="5">
    <source>
        <dbReference type="ARBA" id="ARBA00022990"/>
    </source>
</evidence>
<keyword evidence="5" id="KW-0007">Acetylation</keyword>
<evidence type="ECO:0000256" key="7">
    <source>
        <dbReference type="ARBA" id="ARBA00023121"/>
    </source>
</evidence>
<dbReference type="PROSITE" id="PS50848">
    <property type="entry name" value="START"/>
    <property type="match status" value="1"/>
</dbReference>
<name>A0A2A3EC79_APICC</name>
<dbReference type="Pfam" id="PF01852">
    <property type="entry name" value="START"/>
    <property type="match status" value="1"/>
</dbReference>
<keyword evidence="15" id="KW-1185">Reference proteome</keyword>
<feature type="region of interest" description="Disordered" evidence="12">
    <location>
        <begin position="488"/>
        <end position="518"/>
    </location>
</feature>
<evidence type="ECO:0000256" key="9">
    <source>
        <dbReference type="ARBA" id="ARBA00069061"/>
    </source>
</evidence>
<dbReference type="OrthoDB" id="1295045at2759"/>
<sequence length="518" mass="61116">MILSSNTYYHVLQLSQLEITYKTFPEIIQVYRKKETITGIFVFYLKKLLQGLSNKRKTNDVCDAIFGFVIKAVKYELHSKRNKYRDRVAFWLKAQRVQVTRACARQFEFIAAQRIRRSLQIFHLYTRIWDEVALKEFIKTWKHRTLKNAKHFLTSSIGVTIYNWDRERISEEELNSCTQEIEGIYKLRDTTVICQKCNQRILIDNPQPGIKYCTCYGEKFSATSNVDPTLISADGWRPYIERQDMLIWRREEPNFGGLFSYKVYGTFSDVTAEDFLRTQIDLEYRKKWDVTARELQVIDTDPSLKKSDNNGIDIIYWETIWPRLFMNRDYVYQRRWVIDKEKQLIIIISKVTEHPNVPNKPGIYRVTTYWSYMVIRPYTELHQPGIEFGLTYFDDPGVNVPSTITSWVTMTGLPDFLLRMRHASKNYQNYKLTKDANISTANRIFANDDIISEHSVDDESDKESEILDARDTQETDLIEEIETLTFTELEQSDTCDVSDMSDEDIDIEDSTDEGRDNK</sequence>
<organism evidence="14 15">
    <name type="scientific">Apis cerana cerana</name>
    <name type="common">Oriental honeybee</name>
    <dbReference type="NCBI Taxonomy" id="94128"/>
    <lineage>
        <taxon>Eukaryota</taxon>
        <taxon>Metazoa</taxon>
        <taxon>Ecdysozoa</taxon>
        <taxon>Arthropoda</taxon>
        <taxon>Hexapoda</taxon>
        <taxon>Insecta</taxon>
        <taxon>Pterygota</taxon>
        <taxon>Neoptera</taxon>
        <taxon>Endopterygota</taxon>
        <taxon>Hymenoptera</taxon>
        <taxon>Apocrita</taxon>
        <taxon>Aculeata</taxon>
        <taxon>Apoidea</taxon>
        <taxon>Anthophila</taxon>
        <taxon>Apidae</taxon>
        <taxon>Apis</taxon>
    </lineage>
</organism>
<evidence type="ECO:0000313" key="14">
    <source>
        <dbReference type="EMBL" id="PBC29383.1"/>
    </source>
</evidence>
<dbReference type="EMBL" id="KZ288287">
    <property type="protein sequence ID" value="PBC29383.1"/>
    <property type="molecule type" value="Genomic_DNA"/>
</dbReference>
<dbReference type="SUPFAM" id="SSF55961">
    <property type="entry name" value="Bet v1-like"/>
    <property type="match status" value="1"/>
</dbReference>
<dbReference type="Gene3D" id="3.30.530.20">
    <property type="match status" value="1"/>
</dbReference>
<dbReference type="PANTHER" id="PTHR19308:SF8">
    <property type="entry name" value="STAR-RELATED LIPID TRANSFER PROTEIN 7, MITOCHONDRIAL"/>
    <property type="match status" value="1"/>
</dbReference>
<evidence type="ECO:0000256" key="12">
    <source>
        <dbReference type="SAM" id="MobiDB-lite"/>
    </source>
</evidence>
<dbReference type="GO" id="GO:0008289">
    <property type="term" value="F:lipid binding"/>
    <property type="evidence" value="ECO:0007669"/>
    <property type="project" value="UniProtKB-KW"/>
</dbReference>
<dbReference type="AlphaFoldDB" id="A0A2A3EC79"/>
<dbReference type="InterPro" id="IPR041949">
    <property type="entry name" value="START_STARD7"/>
</dbReference>
<reference evidence="14 15" key="1">
    <citation type="submission" date="2014-07" db="EMBL/GenBank/DDBJ databases">
        <title>Genomic and transcriptomic analysis on Apis cerana provide comprehensive insights into honey bee biology.</title>
        <authorList>
            <person name="Diao Q."/>
            <person name="Sun L."/>
            <person name="Zheng H."/>
            <person name="Zheng H."/>
            <person name="Xu S."/>
            <person name="Wang S."/>
            <person name="Zeng Z."/>
            <person name="Hu F."/>
            <person name="Su S."/>
            <person name="Wu J."/>
        </authorList>
    </citation>
    <scope>NUCLEOTIDE SEQUENCE [LARGE SCALE GENOMIC DNA]</scope>
    <source>
        <tissue evidence="14">Pupae without intestine</tissue>
    </source>
</reference>
<evidence type="ECO:0000256" key="4">
    <source>
        <dbReference type="ARBA" id="ARBA00022553"/>
    </source>
</evidence>
<keyword evidence="7" id="KW-0446">Lipid-binding</keyword>
<evidence type="ECO:0000256" key="1">
    <source>
        <dbReference type="ARBA" id="ARBA00004496"/>
    </source>
</evidence>
<dbReference type="STRING" id="94128.A0A2A3EC79"/>
<comment type="subunit">
    <text evidence="8">Interacts with ACOT13/THEM2.</text>
</comment>
<evidence type="ECO:0000256" key="6">
    <source>
        <dbReference type="ARBA" id="ARBA00023055"/>
    </source>
</evidence>
<dbReference type="InterPro" id="IPR002913">
    <property type="entry name" value="START_lipid-bd_dom"/>
</dbReference>
<accession>A0A2A3EC79</accession>
<protein>
    <recommendedName>
        <fullName evidence="9">Phosphatidylcholine transfer protein</fullName>
    </recommendedName>
    <alternativeName>
        <fullName evidence="11">START domain-containing protein 2</fullName>
    </alternativeName>
    <alternativeName>
        <fullName evidence="10">StAR-related lipid transfer protein 2</fullName>
    </alternativeName>
</protein>
<feature type="domain" description="START" evidence="13">
    <location>
        <begin position="234"/>
        <end position="429"/>
    </location>
</feature>
<feature type="compositionally biased region" description="Acidic residues" evidence="12">
    <location>
        <begin position="499"/>
        <end position="511"/>
    </location>
</feature>
<dbReference type="PANTHER" id="PTHR19308">
    <property type="entry name" value="PHOSPHATIDYLCHOLINE TRANSFER PROTEIN"/>
    <property type="match status" value="1"/>
</dbReference>
<evidence type="ECO:0000256" key="3">
    <source>
        <dbReference type="ARBA" id="ARBA00022490"/>
    </source>
</evidence>
<evidence type="ECO:0000256" key="10">
    <source>
        <dbReference type="ARBA" id="ARBA00077188"/>
    </source>
</evidence>
<dbReference type="Proteomes" id="UP000242457">
    <property type="component" value="Unassembled WGS sequence"/>
</dbReference>
<dbReference type="InterPro" id="IPR023393">
    <property type="entry name" value="START-like_dom_sf"/>
</dbReference>
<dbReference type="FunFam" id="3.30.530.20:FF:000017">
    <property type="entry name" value="Phosphatidylcholine transfer protein, putative"/>
    <property type="match status" value="1"/>
</dbReference>
<proteinExistence type="predicted"/>
<dbReference type="GO" id="GO:0006869">
    <property type="term" value="P:lipid transport"/>
    <property type="evidence" value="ECO:0007669"/>
    <property type="project" value="UniProtKB-KW"/>
</dbReference>
<dbReference type="InterPro" id="IPR051213">
    <property type="entry name" value="START_lipid_transfer"/>
</dbReference>
<keyword evidence="2" id="KW-0813">Transport</keyword>
<evidence type="ECO:0000259" key="13">
    <source>
        <dbReference type="PROSITE" id="PS50848"/>
    </source>
</evidence>
<evidence type="ECO:0000313" key="15">
    <source>
        <dbReference type="Proteomes" id="UP000242457"/>
    </source>
</evidence>
<keyword evidence="6" id="KW-0445">Lipid transport</keyword>
<evidence type="ECO:0000256" key="11">
    <source>
        <dbReference type="ARBA" id="ARBA00079049"/>
    </source>
</evidence>
<keyword evidence="4" id="KW-0597">Phosphoprotein</keyword>